<evidence type="ECO:0000256" key="3">
    <source>
        <dbReference type="ARBA" id="ARBA00022670"/>
    </source>
</evidence>
<dbReference type="NCBIfam" id="TIGR00763">
    <property type="entry name" value="lon"/>
    <property type="match status" value="1"/>
</dbReference>
<dbReference type="PROSITE" id="PS51787">
    <property type="entry name" value="LON_N"/>
    <property type="match status" value="1"/>
</dbReference>
<reference evidence="19" key="1">
    <citation type="submission" date="2020-10" db="EMBL/GenBank/DDBJ databases">
        <authorList>
            <person name="Gilroy R."/>
        </authorList>
    </citation>
    <scope>NUCLEOTIDE SEQUENCE</scope>
    <source>
        <strain evidence="19">11167</strain>
    </source>
</reference>
<dbReference type="GO" id="GO:0004252">
    <property type="term" value="F:serine-type endopeptidase activity"/>
    <property type="evidence" value="ECO:0007669"/>
    <property type="project" value="UniProtKB-UniRule"/>
</dbReference>
<dbReference type="InterPro" id="IPR003959">
    <property type="entry name" value="ATPase_AAA_core"/>
</dbReference>
<evidence type="ECO:0000256" key="15">
    <source>
        <dbReference type="RuleBase" id="RU000591"/>
    </source>
</evidence>
<dbReference type="SUPFAM" id="SSF88697">
    <property type="entry name" value="PUA domain-like"/>
    <property type="match status" value="1"/>
</dbReference>
<dbReference type="GO" id="GO:0006515">
    <property type="term" value="P:protein quality control for misfolded or incompletely synthesized proteins"/>
    <property type="evidence" value="ECO:0007669"/>
    <property type="project" value="UniProtKB-UniRule"/>
</dbReference>
<evidence type="ECO:0000256" key="4">
    <source>
        <dbReference type="ARBA" id="ARBA00022741"/>
    </source>
</evidence>
<dbReference type="InterPro" id="IPR046336">
    <property type="entry name" value="Lon_prtase_N_sf"/>
</dbReference>
<dbReference type="Proteomes" id="UP000823633">
    <property type="component" value="Unassembled WGS sequence"/>
</dbReference>
<evidence type="ECO:0000256" key="6">
    <source>
        <dbReference type="ARBA" id="ARBA00022825"/>
    </source>
</evidence>
<protein>
    <recommendedName>
        <fullName evidence="10 11">Lon protease</fullName>
        <ecNumber evidence="10 11">3.4.21.53</ecNumber>
    </recommendedName>
    <alternativeName>
        <fullName evidence="10">ATP-dependent protease La</fullName>
    </alternativeName>
</protein>
<evidence type="ECO:0000313" key="20">
    <source>
        <dbReference type="Proteomes" id="UP000823633"/>
    </source>
</evidence>
<dbReference type="Pfam" id="PF22667">
    <property type="entry name" value="Lon_lid"/>
    <property type="match status" value="1"/>
</dbReference>
<comment type="caution">
    <text evidence="19">The sequence shown here is derived from an EMBL/GenBank/DDBJ whole genome shotgun (WGS) entry which is preliminary data.</text>
</comment>
<keyword evidence="4 10" id="KW-0547">Nucleotide-binding</keyword>
<evidence type="ECO:0000256" key="10">
    <source>
        <dbReference type="HAMAP-Rule" id="MF_01973"/>
    </source>
</evidence>
<evidence type="ECO:0000256" key="12">
    <source>
        <dbReference type="PIRSR" id="PIRSR001174-1"/>
    </source>
</evidence>
<dbReference type="GO" id="GO:0005524">
    <property type="term" value="F:ATP binding"/>
    <property type="evidence" value="ECO:0007669"/>
    <property type="project" value="UniProtKB-UniRule"/>
</dbReference>
<feature type="active site" evidence="10 12">
    <location>
        <position position="726"/>
    </location>
</feature>
<dbReference type="Pfam" id="PF02190">
    <property type="entry name" value="LON_substr_bdg"/>
    <property type="match status" value="1"/>
</dbReference>
<evidence type="ECO:0000259" key="17">
    <source>
        <dbReference type="PROSITE" id="PS51786"/>
    </source>
</evidence>
<dbReference type="InterPro" id="IPR027065">
    <property type="entry name" value="Lon_Prtase"/>
</dbReference>
<dbReference type="InterPro" id="IPR014721">
    <property type="entry name" value="Ribsml_uS5_D2-typ_fold_subgr"/>
</dbReference>
<dbReference type="InterPro" id="IPR003593">
    <property type="entry name" value="AAA+_ATPase"/>
</dbReference>
<dbReference type="Gene3D" id="3.30.230.10">
    <property type="match status" value="1"/>
</dbReference>
<dbReference type="SMART" id="SM00464">
    <property type="entry name" value="LON"/>
    <property type="match status" value="1"/>
</dbReference>
<dbReference type="EMBL" id="JADIMU010000040">
    <property type="protein sequence ID" value="MBO8443322.1"/>
    <property type="molecule type" value="Genomic_DNA"/>
</dbReference>
<dbReference type="AlphaFoldDB" id="A0A9D9E8M4"/>
<evidence type="ECO:0000256" key="2">
    <source>
        <dbReference type="ARBA" id="ARBA00022490"/>
    </source>
</evidence>
<organism evidence="19 20">
    <name type="scientific">Candidatus Aphodenecus pullistercoris</name>
    <dbReference type="NCBI Taxonomy" id="2840669"/>
    <lineage>
        <taxon>Bacteria</taxon>
        <taxon>Pseudomonadati</taxon>
        <taxon>Spirochaetota</taxon>
        <taxon>Spirochaetia</taxon>
        <taxon>Spirochaetales</taxon>
        <taxon>Candidatus Aphodenecus</taxon>
    </lineage>
</organism>
<name>A0A9D9E8M4_9SPIR</name>
<comment type="similarity">
    <text evidence="10 11 14 15">Belongs to the peptidase S16 family.</text>
</comment>
<feature type="active site" evidence="10 12">
    <location>
        <position position="683"/>
    </location>
</feature>
<accession>A0A9D9E8M4</accession>
<comment type="catalytic activity">
    <reaction evidence="9 10 11 14">
        <text>Hydrolysis of proteins in presence of ATP.</text>
        <dbReference type="EC" id="3.4.21.53"/>
    </reaction>
</comment>
<evidence type="ECO:0000259" key="18">
    <source>
        <dbReference type="PROSITE" id="PS51787"/>
    </source>
</evidence>
<feature type="domain" description="Lon proteolytic" evidence="17">
    <location>
        <begin position="596"/>
        <end position="777"/>
    </location>
</feature>
<evidence type="ECO:0000256" key="13">
    <source>
        <dbReference type="PIRSR" id="PIRSR001174-2"/>
    </source>
</evidence>
<dbReference type="InterPro" id="IPR027417">
    <property type="entry name" value="P-loop_NTPase"/>
</dbReference>
<dbReference type="GO" id="GO:0043565">
    <property type="term" value="F:sequence-specific DNA binding"/>
    <property type="evidence" value="ECO:0007669"/>
    <property type="project" value="UniProtKB-UniRule"/>
</dbReference>
<evidence type="ECO:0000256" key="5">
    <source>
        <dbReference type="ARBA" id="ARBA00022801"/>
    </source>
</evidence>
<dbReference type="SUPFAM" id="SSF54211">
    <property type="entry name" value="Ribosomal protein S5 domain 2-like"/>
    <property type="match status" value="1"/>
</dbReference>
<dbReference type="PIRSF" id="PIRSF001174">
    <property type="entry name" value="Lon_proteas"/>
    <property type="match status" value="1"/>
</dbReference>
<evidence type="ECO:0000256" key="8">
    <source>
        <dbReference type="ARBA" id="ARBA00023016"/>
    </source>
</evidence>
<dbReference type="EC" id="3.4.21.53" evidence="10 11"/>
<dbReference type="PANTHER" id="PTHR43718">
    <property type="entry name" value="LON PROTEASE"/>
    <property type="match status" value="1"/>
</dbReference>
<dbReference type="InterPro" id="IPR027543">
    <property type="entry name" value="Lon_bac"/>
</dbReference>
<dbReference type="PROSITE" id="PS01046">
    <property type="entry name" value="LON_SER"/>
    <property type="match status" value="1"/>
</dbReference>
<keyword evidence="3 10" id="KW-0645">Protease</keyword>
<dbReference type="SMART" id="SM00382">
    <property type="entry name" value="AAA"/>
    <property type="match status" value="1"/>
</dbReference>
<keyword evidence="7 10" id="KW-0067">ATP-binding</keyword>
<dbReference type="Gene3D" id="3.40.50.300">
    <property type="entry name" value="P-loop containing nucleotide triphosphate hydrolases"/>
    <property type="match status" value="1"/>
</dbReference>
<dbReference type="InterPro" id="IPR003111">
    <property type="entry name" value="Lon_prtase_N"/>
</dbReference>
<evidence type="ECO:0000256" key="16">
    <source>
        <dbReference type="SAM" id="Coils"/>
    </source>
</evidence>
<evidence type="ECO:0000256" key="11">
    <source>
        <dbReference type="PIRNR" id="PIRNR001174"/>
    </source>
</evidence>
<dbReference type="InterPro" id="IPR020568">
    <property type="entry name" value="Ribosomal_Su5_D2-typ_SF"/>
</dbReference>
<comment type="induction">
    <text evidence="10">By heat shock.</text>
</comment>
<dbReference type="Gene3D" id="1.20.58.1480">
    <property type="match status" value="1"/>
</dbReference>
<dbReference type="SUPFAM" id="SSF52540">
    <property type="entry name" value="P-loop containing nucleoside triphosphate hydrolases"/>
    <property type="match status" value="1"/>
</dbReference>
<gene>
    <name evidence="10 19" type="primary">lon</name>
    <name evidence="19" type="ORF">IAC42_06135</name>
</gene>
<dbReference type="GO" id="GO:0004176">
    <property type="term" value="F:ATP-dependent peptidase activity"/>
    <property type="evidence" value="ECO:0007669"/>
    <property type="project" value="UniProtKB-UniRule"/>
</dbReference>
<dbReference type="Gene3D" id="1.10.8.60">
    <property type="match status" value="1"/>
</dbReference>
<evidence type="ECO:0000256" key="14">
    <source>
        <dbReference type="PROSITE-ProRule" id="PRU01122"/>
    </source>
</evidence>
<keyword evidence="16" id="KW-0175">Coiled coil</keyword>
<comment type="subunit">
    <text evidence="10 11">Homohexamer. Organized in a ring with a central cavity.</text>
</comment>
<dbReference type="GO" id="GO:0034605">
    <property type="term" value="P:cellular response to heat"/>
    <property type="evidence" value="ECO:0007669"/>
    <property type="project" value="UniProtKB-UniRule"/>
</dbReference>
<reference evidence="19" key="2">
    <citation type="journal article" date="2021" name="PeerJ">
        <title>Extensive microbial diversity within the chicken gut microbiome revealed by metagenomics and culture.</title>
        <authorList>
            <person name="Gilroy R."/>
            <person name="Ravi A."/>
            <person name="Getino M."/>
            <person name="Pursley I."/>
            <person name="Horton D.L."/>
            <person name="Alikhan N.F."/>
            <person name="Baker D."/>
            <person name="Gharbi K."/>
            <person name="Hall N."/>
            <person name="Watson M."/>
            <person name="Adriaenssens E.M."/>
            <person name="Foster-Nyarko E."/>
            <person name="Jarju S."/>
            <person name="Secka A."/>
            <person name="Antonio M."/>
            <person name="Oren A."/>
            <person name="Chaudhuri R.R."/>
            <person name="La Ragione R."/>
            <person name="Hildebrand F."/>
            <person name="Pallen M.J."/>
        </authorList>
    </citation>
    <scope>NUCLEOTIDE SEQUENCE</scope>
    <source>
        <strain evidence="19">11167</strain>
    </source>
</reference>
<dbReference type="PANTHER" id="PTHR43718:SF2">
    <property type="entry name" value="LON PROTEASE HOMOLOG, MITOCHONDRIAL"/>
    <property type="match status" value="1"/>
</dbReference>
<sequence>MPQNLLVLPLSAKPLFPGLFAPLYISGEADIALVNQSLYRDGIFGALLERPVGKDEQKSTDPAKRFYSVGTVCKILKTLKMPDGGMNIFVSTLARFRVESFFSTTSYTAAKVSYLADIVRDRDGARLKAWIRTLNEEFTKMNGKAPIFSDENRLNMVNIEDPGRFADYVASILPIEGEKMQKILETLDVSKRIEEVIFHISQEKMIADIQADIQNTINKRLEKNQRDYFLREELKQIQKQLGLDGKNSNIVDKLRDQLNALGLEGEAKEAVEAEYARFTSLEPNSAEYSISLTYLQTIAALPWKDEGFHDFDLKKARRVLERDHYGMKEVKERILEFLAVRKQKKDEKGAIICLVGPPGVGKTSVGRSIANALGKKYYRFSVGGMRDEAEIKGHRRTYIGAMPGKIIQGLKIVKTKSPVFLIDEIDKMGQSYNGDPASALLEALDSEQNKEFRDRYLDIPFDVSQVVFIVTANSLETIPEPLLDRMEIIEMSGYTSNEKLNIAKKYLLPKSFERTGLAKGDVKYSSKVLLSIANQYAREAGVRNLEKSLDKINRKILLQSMEADEGEEKKPIIVDDALVEKCLGKPIFPTDDVVRADKVGTALGLAWTSMGGDTLLIEAENYPGKGELKVTGQLGDVMKESVSIAWTWLKRTAERRGLEGSWFSTNDVHLHVPEGATPKDGPSAGITLTCALYSLLTGQVIKQRLAMTGELTLTGKVMPIGGLREKVLAAKRNGVTEILIPQRNKRDLDELTEDVKEGVDFHLVGEMDEVIRLAFPDDRTVLMDEESYQKSLKERAAKAEEEKSAKTGRLAEDLRALLS</sequence>
<dbReference type="Pfam" id="PF00004">
    <property type="entry name" value="AAA"/>
    <property type="match status" value="1"/>
</dbReference>
<dbReference type="Gene3D" id="1.20.5.5270">
    <property type="match status" value="1"/>
</dbReference>
<dbReference type="InterPro" id="IPR004815">
    <property type="entry name" value="Lon_bac/euk-typ"/>
</dbReference>
<dbReference type="PROSITE" id="PS51786">
    <property type="entry name" value="LON_PROTEOLYTIC"/>
    <property type="match status" value="1"/>
</dbReference>
<dbReference type="InterPro" id="IPR008268">
    <property type="entry name" value="Peptidase_S16_AS"/>
</dbReference>
<dbReference type="HAMAP" id="MF_01973">
    <property type="entry name" value="lon_bact"/>
    <property type="match status" value="1"/>
</dbReference>
<evidence type="ECO:0000256" key="7">
    <source>
        <dbReference type="ARBA" id="ARBA00022840"/>
    </source>
</evidence>
<feature type="binding site" evidence="10 13">
    <location>
        <begin position="356"/>
        <end position="363"/>
    </location>
    <ligand>
        <name>ATP</name>
        <dbReference type="ChEBI" id="CHEBI:30616"/>
    </ligand>
</feature>
<dbReference type="Pfam" id="PF05362">
    <property type="entry name" value="Lon_C"/>
    <property type="match status" value="1"/>
</dbReference>
<comment type="subcellular location">
    <subcellularLocation>
        <location evidence="1 10 11">Cytoplasm</location>
    </subcellularLocation>
</comment>
<keyword evidence="2 10" id="KW-0963">Cytoplasm</keyword>
<keyword evidence="5 10" id="KW-0378">Hydrolase</keyword>
<keyword evidence="6 10" id="KW-0720">Serine protease</keyword>
<dbReference type="GO" id="GO:0016887">
    <property type="term" value="F:ATP hydrolysis activity"/>
    <property type="evidence" value="ECO:0007669"/>
    <property type="project" value="UniProtKB-UniRule"/>
</dbReference>
<dbReference type="InterPro" id="IPR015947">
    <property type="entry name" value="PUA-like_sf"/>
</dbReference>
<evidence type="ECO:0000256" key="9">
    <source>
        <dbReference type="ARBA" id="ARBA00050665"/>
    </source>
</evidence>
<comment type="function">
    <text evidence="10">ATP-dependent serine protease that mediates the selective degradation of mutant and abnormal proteins as well as certain short-lived regulatory proteins. Required for cellular homeostasis and for survival from DNA damage and developmental changes induced by stress. Degrades polypeptides processively to yield small peptide fragments that are 5 to 10 amino acids long. Binds to DNA in a double-stranded, site-specific manner.</text>
</comment>
<feature type="coiled-coil region" evidence="16">
    <location>
        <begin position="782"/>
        <end position="809"/>
    </location>
</feature>
<dbReference type="GO" id="GO:0005737">
    <property type="term" value="C:cytoplasm"/>
    <property type="evidence" value="ECO:0007669"/>
    <property type="project" value="UniProtKB-SubCell"/>
</dbReference>
<feature type="domain" description="Lon N-terminal" evidence="18">
    <location>
        <begin position="5"/>
        <end position="204"/>
    </location>
</feature>
<evidence type="ECO:0000256" key="1">
    <source>
        <dbReference type="ARBA" id="ARBA00004496"/>
    </source>
</evidence>
<dbReference type="Gene3D" id="2.30.130.40">
    <property type="entry name" value="LON domain-like"/>
    <property type="match status" value="1"/>
</dbReference>
<proteinExistence type="evidence at transcript level"/>
<dbReference type="PRINTS" id="PR00830">
    <property type="entry name" value="ENDOLAPTASE"/>
</dbReference>
<keyword evidence="8 10" id="KW-0346">Stress response</keyword>
<dbReference type="InterPro" id="IPR008269">
    <property type="entry name" value="Lon_proteolytic"/>
</dbReference>
<dbReference type="InterPro" id="IPR054594">
    <property type="entry name" value="Lon_lid"/>
</dbReference>
<dbReference type="CDD" id="cd19500">
    <property type="entry name" value="RecA-like_Lon"/>
    <property type="match status" value="1"/>
</dbReference>
<dbReference type="FunFam" id="3.40.50.300:FF:000021">
    <property type="entry name" value="Lon protease homolog"/>
    <property type="match status" value="1"/>
</dbReference>
<evidence type="ECO:0000313" key="19">
    <source>
        <dbReference type="EMBL" id="MBO8443322.1"/>
    </source>
</evidence>